<evidence type="ECO:0000313" key="2">
    <source>
        <dbReference type="Proteomes" id="UP001596267"/>
    </source>
</evidence>
<reference evidence="2" key="1">
    <citation type="journal article" date="2019" name="Int. J. Syst. Evol. Microbiol.">
        <title>The Global Catalogue of Microorganisms (GCM) 10K type strain sequencing project: providing services to taxonomists for standard genome sequencing and annotation.</title>
        <authorList>
            <consortium name="The Broad Institute Genomics Platform"/>
            <consortium name="The Broad Institute Genome Sequencing Center for Infectious Disease"/>
            <person name="Wu L."/>
            <person name="Ma J."/>
        </authorList>
    </citation>
    <scope>NUCLEOTIDE SEQUENCE [LARGE SCALE GENOMIC DNA]</scope>
    <source>
        <strain evidence="2">CCUG 42001</strain>
    </source>
</reference>
<comment type="caution">
    <text evidence="1">The sequence shown here is derived from an EMBL/GenBank/DDBJ whole genome shotgun (WGS) entry which is preliminary data.</text>
</comment>
<accession>A0ABW1WCC9</accession>
<sequence length="105" mass="12530">MEQKDYFRDLMKRMVKNQGISSTRPRFEKIENVVIISVKNHLKEGVDLECFKILEIIQRTVLSLGVKFSQQSYWYSIGNRLDRVVISFDKHDYERLNKKLETGIF</sequence>
<proteinExistence type="predicted"/>
<name>A0ABW1WCC9_9BACL</name>
<dbReference type="EMBL" id="JBHSTQ010000003">
    <property type="protein sequence ID" value="MFC6385770.1"/>
    <property type="molecule type" value="Genomic_DNA"/>
</dbReference>
<dbReference type="Proteomes" id="UP001596267">
    <property type="component" value="Unassembled WGS sequence"/>
</dbReference>
<keyword evidence="2" id="KW-1185">Reference proteome</keyword>
<gene>
    <name evidence="1" type="ORF">ACFP7A_04075</name>
</gene>
<protein>
    <submittedName>
        <fullName evidence="1">Uncharacterized protein</fullName>
    </submittedName>
</protein>
<organism evidence="1 2">
    <name type="scientific">Sporolactobacillus kofuensis</name>
    <dbReference type="NCBI Taxonomy" id="269672"/>
    <lineage>
        <taxon>Bacteria</taxon>
        <taxon>Bacillati</taxon>
        <taxon>Bacillota</taxon>
        <taxon>Bacilli</taxon>
        <taxon>Bacillales</taxon>
        <taxon>Sporolactobacillaceae</taxon>
        <taxon>Sporolactobacillus</taxon>
    </lineage>
</organism>
<dbReference type="RefSeq" id="WP_253052671.1">
    <property type="nucleotide sequence ID" value="NZ_JAMXWN010000002.1"/>
</dbReference>
<evidence type="ECO:0000313" key="1">
    <source>
        <dbReference type="EMBL" id="MFC6385770.1"/>
    </source>
</evidence>